<feature type="signal peptide" evidence="2">
    <location>
        <begin position="1"/>
        <end position="26"/>
    </location>
</feature>
<dbReference type="Gene3D" id="3.40.190.150">
    <property type="entry name" value="Bordetella uptake gene, domain 1"/>
    <property type="match status" value="1"/>
</dbReference>
<feature type="chain" id="PRO_5012401878" description="ABC transporter substrate-binding protein" evidence="2">
    <location>
        <begin position="27"/>
        <end position="327"/>
    </location>
</feature>
<dbReference type="InterPro" id="IPR042100">
    <property type="entry name" value="Bug_dom1"/>
</dbReference>
<dbReference type="EMBL" id="NEVQ01000003">
    <property type="protein sequence ID" value="OZI64737.1"/>
    <property type="molecule type" value="Genomic_DNA"/>
</dbReference>
<name>A0A261UT60_9BORD</name>
<dbReference type="SUPFAM" id="SSF53850">
    <property type="entry name" value="Periplasmic binding protein-like II"/>
    <property type="match status" value="1"/>
</dbReference>
<dbReference type="InterPro" id="IPR005064">
    <property type="entry name" value="BUG"/>
</dbReference>
<dbReference type="Gene3D" id="3.40.190.10">
    <property type="entry name" value="Periplasmic binding protein-like II"/>
    <property type="match status" value="1"/>
</dbReference>
<evidence type="ECO:0008006" key="5">
    <source>
        <dbReference type="Google" id="ProtNLM"/>
    </source>
</evidence>
<comment type="similarity">
    <text evidence="1">Belongs to the UPF0065 (bug) family.</text>
</comment>
<evidence type="ECO:0000313" key="3">
    <source>
        <dbReference type="EMBL" id="OZI64737.1"/>
    </source>
</evidence>
<dbReference type="RefSeq" id="WP_094837196.1">
    <property type="nucleotide sequence ID" value="NZ_NEVQ01000003.1"/>
</dbReference>
<dbReference type="Proteomes" id="UP000216885">
    <property type="component" value="Unassembled WGS sequence"/>
</dbReference>
<dbReference type="PIRSF" id="PIRSF017082">
    <property type="entry name" value="YflP"/>
    <property type="match status" value="1"/>
</dbReference>
<evidence type="ECO:0000313" key="4">
    <source>
        <dbReference type="Proteomes" id="UP000216885"/>
    </source>
</evidence>
<evidence type="ECO:0000256" key="1">
    <source>
        <dbReference type="ARBA" id="ARBA00006987"/>
    </source>
</evidence>
<keyword evidence="4" id="KW-1185">Reference proteome</keyword>
<dbReference type="Pfam" id="PF03401">
    <property type="entry name" value="TctC"/>
    <property type="match status" value="1"/>
</dbReference>
<comment type="caution">
    <text evidence="3">The sequence shown here is derived from an EMBL/GenBank/DDBJ whole genome shotgun (WGS) entry which is preliminary data.</text>
</comment>
<dbReference type="CDD" id="cd07012">
    <property type="entry name" value="PBP2_Bug_TTT"/>
    <property type="match status" value="1"/>
</dbReference>
<gene>
    <name evidence="3" type="ORF">CAL20_03575</name>
</gene>
<sequence length="327" mass="33817">MRKTIRLLRNALLLLSAGMVTSAAVAQDNYPSRPITLVNPYAVGGPADLLGRALAKELGDVLGQSIIVENKAGGGASIGAAYVAKAAPDGYTLLLGTAAAHTVTPLATHVPYDGVADFEFIGMVANVPNVLTVHPSVSAKTVQEFIALAKAEPGKISYGSAGMGSSPHIGGEMFKKAAGVDLMHVPYKGAAPAANDMVAGVVQAGFLNVSAVLPLIKSGRLRALAYGGSKRLADLPDVPIFAQAGLPDLEMGSWYSLAVPAKTPAAVVDKLAAALQTVQAKPEFQKTLAVQNAETMPQLKAQATEYIRADGQRLAELVRATGMKLQN</sequence>
<dbReference type="AlphaFoldDB" id="A0A261UT60"/>
<organism evidence="3 4">
    <name type="scientific">Bordetella genomosp. 4</name>
    <dbReference type="NCBI Taxonomy" id="463044"/>
    <lineage>
        <taxon>Bacteria</taxon>
        <taxon>Pseudomonadati</taxon>
        <taxon>Pseudomonadota</taxon>
        <taxon>Betaproteobacteria</taxon>
        <taxon>Burkholderiales</taxon>
        <taxon>Alcaligenaceae</taxon>
        <taxon>Bordetella</taxon>
    </lineage>
</organism>
<reference evidence="3 4" key="1">
    <citation type="submission" date="2017-05" db="EMBL/GenBank/DDBJ databases">
        <title>Complete and WGS of Bordetella genogroups.</title>
        <authorList>
            <person name="Spilker T."/>
            <person name="LiPuma J."/>
        </authorList>
    </citation>
    <scope>NUCLEOTIDE SEQUENCE [LARGE SCALE GENOMIC DNA]</scope>
    <source>
        <strain evidence="3 4">AU9919</strain>
    </source>
</reference>
<dbReference type="PANTHER" id="PTHR42928">
    <property type="entry name" value="TRICARBOXYLATE-BINDING PROTEIN"/>
    <property type="match status" value="1"/>
</dbReference>
<evidence type="ECO:0000256" key="2">
    <source>
        <dbReference type="SAM" id="SignalP"/>
    </source>
</evidence>
<keyword evidence="2" id="KW-0732">Signal</keyword>
<dbReference type="PANTHER" id="PTHR42928:SF5">
    <property type="entry name" value="BLR1237 PROTEIN"/>
    <property type="match status" value="1"/>
</dbReference>
<proteinExistence type="inferred from homology"/>
<accession>A0A261UT60</accession>
<protein>
    <recommendedName>
        <fullName evidence="5">ABC transporter substrate-binding protein</fullName>
    </recommendedName>
</protein>